<dbReference type="InterPro" id="IPR000620">
    <property type="entry name" value="EamA_dom"/>
</dbReference>
<evidence type="ECO:0000256" key="2">
    <source>
        <dbReference type="ARBA" id="ARBA00022475"/>
    </source>
</evidence>
<gene>
    <name evidence="8" type="ORF">ACHKAR_17660</name>
</gene>
<comment type="subcellular location">
    <subcellularLocation>
        <location evidence="1">Cell membrane</location>
        <topology evidence="1">Multi-pass membrane protein</topology>
    </subcellularLocation>
</comment>
<keyword evidence="9" id="KW-1185">Reference proteome</keyword>
<evidence type="ECO:0000313" key="8">
    <source>
        <dbReference type="EMBL" id="MFH6985284.1"/>
    </source>
</evidence>
<sequence>MLPKKSLGVILAITGILLFSSKAVMVKLAYQYEVDTVSLLLFRMVFSLPIYVVIAAFNRPMEKVAGKDYMWLILFGFIGYYLASYFDFLGLIYIKASLERLILFIYPTLVLLISFVFLRKKITRKQVIGVVVTYLGVLIIFVSELSISDDSSVILGSVLIFLSALTYASYLVGSGWLIPKFGATAFTSYAMIVSCMAVILHYSLQRPVGLLDFQPEVYWIGLAMAIFATVIPSYLVSFAIKILGANDFSIFGSLGPISTIGLAYLFLGETLTWTQFLGAGVIIGGIVLAEKKKKG</sequence>
<feature type="transmembrane region" description="Helical" evidence="6">
    <location>
        <begin position="39"/>
        <end position="57"/>
    </location>
</feature>
<proteinExistence type="predicted"/>
<keyword evidence="3 6" id="KW-0812">Transmembrane</keyword>
<feature type="transmembrane region" description="Helical" evidence="6">
    <location>
        <begin position="153"/>
        <end position="173"/>
    </location>
</feature>
<accession>A0ABW7NEV2</accession>
<feature type="domain" description="EamA" evidence="7">
    <location>
        <begin position="155"/>
        <end position="288"/>
    </location>
</feature>
<evidence type="ECO:0000256" key="3">
    <source>
        <dbReference type="ARBA" id="ARBA00022692"/>
    </source>
</evidence>
<feature type="domain" description="EamA" evidence="7">
    <location>
        <begin position="7"/>
        <end position="141"/>
    </location>
</feature>
<evidence type="ECO:0000259" key="7">
    <source>
        <dbReference type="Pfam" id="PF00892"/>
    </source>
</evidence>
<feature type="transmembrane region" description="Helical" evidence="6">
    <location>
        <begin position="248"/>
        <end position="267"/>
    </location>
</feature>
<dbReference type="Proteomes" id="UP001610063">
    <property type="component" value="Unassembled WGS sequence"/>
</dbReference>
<evidence type="ECO:0000256" key="4">
    <source>
        <dbReference type="ARBA" id="ARBA00022989"/>
    </source>
</evidence>
<dbReference type="EMBL" id="JBIPKE010000019">
    <property type="protein sequence ID" value="MFH6985284.1"/>
    <property type="molecule type" value="Genomic_DNA"/>
</dbReference>
<organism evidence="8 9">
    <name type="scientific">Marinoscillum luteum</name>
    <dbReference type="NCBI Taxonomy" id="861051"/>
    <lineage>
        <taxon>Bacteria</taxon>
        <taxon>Pseudomonadati</taxon>
        <taxon>Bacteroidota</taxon>
        <taxon>Cytophagia</taxon>
        <taxon>Cytophagales</taxon>
        <taxon>Reichenbachiellaceae</taxon>
        <taxon>Marinoscillum</taxon>
    </lineage>
</organism>
<dbReference type="Pfam" id="PF00892">
    <property type="entry name" value="EamA"/>
    <property type="match status" value="2"/>
</dbReference>
<dbReference type="SUPFAM" id="SSF103481">
    <property type="entry name" value="Multidrug resistance efflux transporter EmrE"/>
    <property type="match status" value="2"/>
</dbReference>
<dbReference type="InterPro" id="IPR050638">
    <property type="entry name" value="AA-Vitamin_Transporters"/>
</dbReference>
<dbReference type="PANTHER" id="PTHR32322:SF18">
    <property type="entry name" value="S-ADENOSYLMETHIONINE_S-ADENOSYLHOMOCYSTEINE TRANSPORTER"/>
    <property type="match status" value="1"/>
</dbReference>
<comment type="caution">
    <text evidence="8">The sequence shown here is derived from an EMBL/GenBank/DDBJ whole genome shotgun (WGS) entry which is preliminary data.</text>
</comment>
<evidence type="ECO:0000256" key="1">
    <source>
        <dbReference type="ARBA" id="ARBA00004651"/>
    </source>
</evidence>
<keyword evidence="5 6" id="KW-0472">Membrane</keyword>
<feature type="transmembrane region" description="Helical" evidence="6">
    <location>
        <begin position="69"/>
        <end position="94"/>
    </location>
</feature>
<feature type="transmembrane region" description="Helical" evidence="6">
    <location>
        <begin position="185"/>
        <end position="205"/>
    </location>
</feature>
<evidence type="ECO:0000256" key="6">
    <source>
        <dbReference type="SAM" id="Phobius"/>
    </source>
</evidence>
<dbReference type="Gene3D" id="1.10.3730.20">
    <property type="match status" value="1"/>
</dbReference>
<dbReference type="RefSeq" id="WP_395418769.1">
    <property type="nucleotide sequence ID" value="NZ_JBIPKE010000019.1"/>
</dbReference>
<reference evidence="8 9" key="1">
    <citation type="journal article" date="2013" name="Int. J. Syst. Evol. Microbiol.">
        <title>Marinoscillum luteum sp. nov., isolated from marine sediment.</title>
        <authorList>
            <person name="Cha I.T."/>
            <person name="Park S.J."/>
            <person name="Kim S.J."/>
            <person name="Kim J.G."/>
            <person name="Jung M.Y."/>
            <person name="Shin K.S."/>
            <person name="Kwon K.K."/>
            <person name="Yang S.H."/>
            <person name="Seo Y.S."/>
            <person name="Rhee S.K."/>
        </authorList>
    </citation>
    <scope>NUCLEOTIDE SEQUENCE [LARGE SCALE GENOMIC DNA]</scope>
    <source>
        <strain evidence="8 9">KCTC 23939</strain>
    </source>
</reference>
<feature type="transmembrane region" description="Helical" evidence="6">
    <location>
        <begin position="127"/>
        <end position="147"/>
    </location>
</feature>
<evidence type="ECO:0000313" key="9">
    <source>
        <dbReference type="Proteomes" id="UP001610063"/>
    </source>
</evidence>
<keyword evidence="4 6" id="KW-1133">Transmembrane helix</keyword>
<dbReference type="PANTHER" id="PTHR32322">
    <property type="entry name" value="INNER MEMBRANE TRANSPORTER"/>
    <property type="match status" value="1"/>
</dbReference>
<name>A0ABW7NEV2_9BACT</name>
<evidence type="ECO:0000256" key="5">
    <source>
        <dbReference type="ARBA" id="ARBA00023136"/>
    </source>
</evidence>
<feature type="transmembrane region" description="Helical" evidence="6">
    <location>
        <begin position="273"/>
        <end position="289"/>
    </location>
</feature>
<feature type="transmembrane region" description="Helical" evidence="6">
    <location>
        <begin position="217"/>
        <end position="236"/>
    </location>
</feature>
<keyword evidence="2" id="KW-1003">Cell membrane</keyword>
<dbReference type="InterPro" id="IPR037185">
    <property type="entry name" value="EmrE-like"/>
</dbReference>
<feature type="transmembrane region" description="Helical" evidence="6">
    <location>
        <begin position="100"/>
        <end position="118"/>
    </location>
</feature>
<protein>
    <submittedName>
        <fullName evidence="8">DMT family transporter</fullName>
    </submittedName>
</protein>